<name>A0A6S7HFU3_PARCT</name>
<dbReference type="Proteomes" id="UP001152795">
    <property type="component" value="Unassembled WGS sequence"/>
</dbReference>
<sequence length="283" mass="31372">MPQALSLLSAFLSLQQLMRRLDFPCAFTTTRQRMMLTSTASKTQEPHALEELMPLEQGPGTLMVVIKSSAARWNSLSVSVRTLPPSRKPSPFPAFLPEDASNCLLISMPLHTSLVSALSSLQQLMRRKLPPIMDLPLVRALPQSSSYFPAVLSTLLPENASTTAINYGIKINRIPRETLPLSIVITPPQPRPCGVDEDSLAILNHSEEISHELPDSSHSEKVEITDVDEPLKTSDIQDTSAFKSGCSETESNMSGSKKMKKRSICGRILILFTCCFRKQRQRK</sequence>
<proteinExistence type="predicted"/>
<gene>
    <name evidence="1" type="ORF">PACLA_8A017721</name>
</gene>
<dbReference type="EMBL" id="CACRXK020002424">
    <property type="protein sequence ID" value="CAB3994237.1"/>
    <property type="molecule type" value="Genomic_DNA"/>
</dbReference>
<comment type="caution">
    <text evidence="1">The sequence shown here is derived from an EMBL/GenBank/DDBJ whole genome shotgun (WGS) entry which is preliminary data.</text>
</comment>
<keyword evidence="2" id="KW-1185">Reference proteome</keyword>
<accession>A0A6S7HFU3</accession>
<evidence type="ECO:0000313" key="2">
    <source>
        <dbReference type="Proteomes" id="UP001152795"/>
    </source>
</evidence>
<organism evidence="1 2">
    <name type="scientific">Paramuricea clavata</name>
    <name type="common">Red gorgonian</name>
    <name type="synonym">Violescent sea-whip</name>
    <dbReference type="NCBI Taxonomy" id="317549"/>
    <lineage>
        <taxon>Eukaryota</taxon>
        <taxon>Metazoa</taxon>
        <taxon>Cnidaria</taxon>
        <taxon>Anthozoa</taxon>
        <taxon>Octocorallia</taxon>
        <taxon>Malacalcyonacea</taxon>
        <taxon>Plexauridae</taxon>
        <taxon>Paramuricea</taxon>
    </lineage>
</organism>
<protein>
    <submittedName>
        <fullName evidence="1">Uncharacterized protein</fullName>
    </submittedName>
</protein>
<reference evidence="1" key="1">
    <citation type="submission" date="2020-04" db="EMBL/GenBank/DDBJ databases">
        <authorList>
            <person name="Alioto T."/>
            <person name="Alioto T."/>
            <person name="Gomez Garrido J."/>
        </authorList>
    </citation>
    <scope>NUCLEOTIDE SEQUENCE</scope>
    <source>
        <strain evidence="1">A484AB</strain>
    </source>
</reference>
<dbReference type="AlphaFoldDB" id="A0A6S7HFU3"/>
<evidence type="ECO:0000313" key="1">
    <source>
        <dbReference type="EMBL" id="CAB3994237.1"/>
    </source>
</evidence>